<proteinExistence type="predicted"/>
<evidence type="ECO:0008006" key="3">
    <source>
        <dbReference type="Google" id="ProtNLM"/>
    </source>
</evidence>
<evidence type="ECO:0000313" key="1">
    <source>
        <dbReference type="EMBL" id="KAF9511203.1"/>
    </source>
</evidence>
<dbReference type="Proteomes" id="UP000886523">
    <property type="component" value="Unassembled WGS sequence"/>
</dbReference>
<name>A0A9P6ASM3_9AGAM</name>
<accession>A0A9P6ASM3</accession>
<organism evidence="1 2">
    <name type="scientific">Hydnum rufescens UP504</name>
    <dbReference type="NCBI Taxonomy" id="1448309"/>
    <lineage>
        <taxon>Eukaryota</taxon>
        <taxon>Fungi</taxon>
        <taxon>Dikarya</taxon>
        <taxon>Basidiomycota</taxon>
        <taxon>Agaricomycotina</taxon>
        <taxon>Agaricomycetes</taxon>
        <taxon>Cantharellales</taxon>
        <taxon>Hydnaceae</taxon>
        <taxon>Hydnum</taxon>
    </lineage>
</organism>
<protein>
    <recommendedName>
        <fullName evidence="3">G domain-containing protein</fullName>
    </recommendedName>
</protein>
<dbReference type="OrthoDB" id="59699at2759"/>
<reference evidence="1" key="1">
    <citation type="journal article" date="2020" name="Nat. Commun.">
        <title>Large-scale genome sequencing of mycorrhizal fungi provides insights into the early evolution of symbiotic traits.</title>
        <authorList>
            <person name="Miyauchi S."/>
            <person name="Kiss E."/>
            <person name="Kuo A."/>
            <person name="Drula E."/>
            <person name="Kohler A."/>
            <person name="Sanchez-Garcia M."/>
            <person name="Morin E."/>
            <person name="Andreopoulos B."/>
            <person name="Barry K.W."/>
            <person name="Bonito G."/>
            <person name="Buee M."/>
            <person name="Carver A."/>
            <person name="Chen C."/>
            <person name="Cichocki N."/>
            <person name="Clum A."/>
            <person name="Culley D."/>
            <person name="Crous P.W."/>
            <person name="Fauchery L."/>
            <person name="Girlanda M."/>
            <person name="Hayes R.D."/>
            <person name="Keri Z."/>
            <person name="LaButti K."/>
            <person name="Lipzen A."/>
            <person name="Lombard V."/>
            <person name="Magnuson J."/>
            <person name="Maillard F."/>
            <person name="Murat C."/>
            <person name="Nolan M."/>
            <person name="Ohm R.A."/>
            <person name="Pangilinan J."/>
            <person name="Pereira M.F."/>
            <person name="Perotto S."/>
            <person name="Peter M."/>
            <person name="Pfister S."/>
            <person name="Riley R."/>
            <person name="Sitrit Y."/>
            <person name="Stielow J.B."/>
            <person name="Szollosi G."/>
            <person name="Zifcakova L."/>
            <person name="Stursova M."/>
            <person name="Spatafora J.W."/>
            <person name="Tedersoo L."/>
            <person name="Vaario L.M."/>
            <person name="Yamada A."/>
            <person name="Yan M."/>
            <person name="Wang P."/>
            <person name="Xu J."/>
            <person name="Bruns T."/>
            <person name="Baldrian P."/>
            <person name="Vilgalys R."/>
            <person name="Dunand C."/>
            <person name="Henrissat B."/>
            <person name="Grigoriev I.V."/>
            <person name="Hibbett D."/>
            <person name="Nagy L.G."/>
            <person name="Martin F.M."/>
        </authorList>
    </citation>
    <scope>NUCLEOTIDE SEQUENCE</scope>
    <source>
        <strain evidence="1">UP504</strain>
    </source>
</reference>
<gene>
    <name evidence="1" type="ORF">BS47DRAFT_1395344</name>
</gene>
<comment type="caution">
    <text evidence="1">The sequence shown here is derived from an EMBL/GenBank/DDBJ whole genome shotgun (WGS) entry which is preliminary data.</text>
</comment>
<dbReference type="CDD" id="cd00882">
    <property type="entry name" value="Ras_like_GTPase"/>
    <property type="match status" value="1"/>
</dbReference>
<dbReference type="InterPro" id="IPR027417">
    <property type="entry name" value="P-loop_NTPase"/>
</dbReference>
<dbReference type="EMBL" id="MU129004">
    <property type="protein sequence ID" value="KAF9511203.1"/>
    <property type="molecule type" value="Genomic_DNA"/>
</dbReference>
<dbReference type="Gene3D" id="3.40.50.300">
    <property type="entry name" value="P-loop containing nucleotide triphosphate hydrolases"/>
    <property type="match status" value="1"/>
</dbReference>
<sequence length="304" mass="33703">MLRSIRHRFKPQEVSRELGALAGKDMEELTSDDILAIRGVYKRFRVLVLGPANAGKTTLLERLSDSPAGAATVTRDGRRIPEVPRGYSQRGAHRITDEITYASNPGFVFHDSGGFEAGADDEIKAVWNFIRKRSSGSPSEQLHAIWLCIPADNSRPFGFLHSGFFSKPTGSVPVIGVFTKLDGRETIELVNLLGADPSPSDIFQSHSRVQQRTTNFIEELQTQFQRLPVPPTAFIRLGNMHKNTEESTAACTQLLQITTDALPTGTLKLLLRITVRNKLRRVKTTTMLQRVLKEAEVQGLSQAV</sequence>
<dbReference type="AlphaFoldDB" id="A0A9P6ASM3"/>
<dbReference type="SUPFAM" id="SSF52540">
    <property type="entry name" value="P-loop containing nucleoside triphosphate hydrolases"/>
    <property type="match status" value="1"/>
</dbReference>
<evidence type="ECO:0000313" key="2">
    <source>
        <dbReference type="Proteomes" id="UP000886523"/>
    </source>
</evidence>
<keyword evidence="2" id="KW-1185">Reference proteome</keyword>